<name>A0Q2G8_CLONN</name>
<gene>
    <name evidence="1" type="ordered locus">NT01CX_0322</name>
</gene>
<organism evidence="1 2">
    <name type="scientific">Clostridium novyi (strain NT)</name>
    <dbReference type="NCBI Taxonomy" id="386415"/>
    <lineage>
        <taxon>Bacteria</taxon>
        <taxon>Bacillati</taxon>
        <taxon>Bacillota</taxon>
        <taxon>Clostridia</taxon>
        <taxon>Eubacteriales</taxon>
        <taxon>Clostridiaceae</taxon>
        <taxon>Clostridium</taxon>
    </lineage>
</organism>
<protein>
    <submittedName>
        <fullName evidence="1">Conserved protein</fullName>
    </submittedName>
</protein>
<reference evidence="1 2" key="1">
    <citation type="journal article" date="2006" name="Nat. Biotechnol.">
        <title>The genome and transcriptomes of the anti-tumor agent Clostridium novyi-NT.</title>
        <authorList>
            <person name="Bettegowda C."/>
            <person name="Huang X."/>
            <person name="Lin J."/>
            <person name="Cheong I."/>
            <person name="Kohli M."/>
            <person name="Szabo S.A."/>
            <person name="Zhang X."/>
            <person name="Diaz L.A. Jr."/>
            <person name="Velculescu V.E."/>
            <person name="Parmigiani G."/>
            <person name="Kinzler K.W."/>
            <person name="Vogelstein B."/>
            <person name="Zhou S."/>
        </authorList>
    </citation>
    <scope>NUCLEOTIDE SEQUENCE [LARGE SCALE GENOMIC DNA]</scope>
    <source>
        <strain evidence="1 2">NT</strain>
    </source>
</reference>
<dbReference type="RefSeq" id="WP_011722805.1">
    <property type="nucleotide sequence ID" value="NC_008593.1"/>
</dbReference>
<evidence type="ECO:0000313" key="1">
    <source>
        <dbReference type="EMBL" id="ABK62396.1"/>
    </source>
</evidence>
<dbReference type="Proteomes" id="UP000008220">
    <property type="component" value="Chromosome"/>
</dbReference>
<dbReference type="AlphaFoldDB" id="A0Q2G8"/>
<sequence>MKIYNKLVRDKIPEIIRDDNKNFDSHIVDNETVLELLHKKLDEEVAEFHADKNLEELADILEVIFALSKKLGYTEDDLLNKRLEKREARGGFDQNIVLDKVYE</sequence>
<dbReference type="SUPFAM" id="SSF101386">
    <property type="entry name" value="all-alpha NTP pyrophosphatases"/>
    <property type="match status" value="1"/>
</dbReference>
<dbReference type="PATRIC" id="fig|386415.7.peg.1854"/>
<dbReference type="KEGG" id="cno:NT01CX_0322"/>
<dbReference type="InterPro" id="IPR038735">
    <property type="entry name" value="MSMEG_1276-like_NTP-PPase_dom"/>
</dbReference>
<dbReference type="EMBL" id="CP000382">
    <property type="protein sequence ID" value="ABK62396.1"/>
    <property type="molecule type" value="Genomic_DNA"/>
</dbReference>
<accession>A0Q2G8</accession>
<proteinExistence type="predicted"/>
<dbReference type="STRING" id="386415.NT01CX_0322"/>
<keyword evidence="2" id="KW-1185">Reference proteome</keyword>
<dbReference type="eggNOG" id="COG4997">
    <property type="taxonomic scope" value="Bacteria"/>
</dbReference>
<dbReference type="HOGENOM" id="CLU_142081_0_0_9"/>
<dbReference type="CDD" id="cd11532">
    <property type="entry name" value="NTP-PPase_COG4997"/>
    <property type="match status" value="1"/>
</dbReference>
<evidence type="ECO:0000313" key="2">
    <source>
        <dbReference type="Proteomes" id="UP000008220"/>
    </source>
</evidence>